<dbReference type="EMBL" id="JMCB01000006">
    <property type="protein sequence ID" value="KFE68044.1"/>
    <property type="molecule type" value="Genomic_DNA"/>
</dbReference>
<name>A0A085WK31_9BACT</name>
<dbReference type="InterPro" id="IPR011009">
    <property type="entry name" value="Kinase-like_dom_sf"/>
</dbReference>
<feature type="domain" description="Protein kinase" evidence="5">
    <location>
        <begin position="17"/>
        <end position="283"/>
    </location>
</feature>
<organism evidence="6 7">
    <name type="scientific">Hyalangium minutum</name>
    <dbReference type="NCBI Taxonomy" id="394096"/>
    <lineage>
        <taxon>Bacteria</taxon>
        <taxon>Pseudomonadati</taxon>
        <taxon>Myxococcota</taxon>
        <taxon>Myxococcia</taxon>
        <taxon>Myxococcales</taxon>
        <taxon>Cystobacterineae</taxon>
        <taxon>Archangiaceae</taxon>
        <taxon>Hyalangium</taxon>
    </lineage>
</organism>
<dbReference type="InterPro" id="IPR008271">
    <property type="entry name" value="Ser/Thr_kinase_AS"/>
</dbReference>
<dbReference type="SMART" id="SM00220">
    <property type="entry name" value="S_TKc"/>
    <property type="match status" value="1"/>
</dbReference>
<dbReference type="InterPro" id="IPR041664">
    <property type="entry name" value="AAA_16"/>
</dbReference>
<dbReference type="Proteomes" id="UP000028725">
    <property type="component" value="Unassembled WGS sequence"/>
</dbReference>
<dbReference type="Pfam" id="PF13191">
    <property type="entry name" value="AAA_16"/>
    <property type="match status" value="1"/>
</dbReference>
<dbReference type="RefSeq" id="WP_240486727.1">
    <property type="nucleotide sequence ID" value="NZ_JMCB01000006.1"/>
</dbReference>
<dbReference type="GO" id="GO:0004674">
    <property type="term" value="F:protein serine/threonine kinase activity"/>
    <property type="evidence" value="ECO:0007669"/>
    <property type="project" value="TreeGrafter"/>
</dbReference>
<dbReference type="SUPFAM" id="SSF48452">
    <property type="entry name" value="TPR-like"/>
    <property type="match status" value="1"/>
</dbReference>
<keyword evidence="2" id="KW-0547">Nucleotide-binding</keyword>
<dbReference type="SUPFAM" id="SSF56112">
    <property type="entry name" value="Protein kinase-like (PK-like)"/>
    <property type="match status" value="1"/>
</dbReference>
<keyword evidence="7" id="KW-1185">Reference proteome</keyword>
<dbReference type="Gene3D" id="3.40.50.300">
    <property type="entry name" value="P-loop containing nucleotide triphosphate hydrolases"/>
    <property type="match status" value="1"/>
</dbReference>
<dbReference type="CDD" id="cd14014">
    <property type="entry name" value="STKc_PknB_like"/>
    <property type="match status" value="1"/>
</dbReference>
<dbReference type="STRING" id="394096.DB31_7281"/>
<dbReference type="PANTHER" id="PTHR43289:SF34">
    <property type="entry name" value="SERINE_THREONINE-PROTEIN KINASE YBDM-RELATED"/>
    <property type="match status" value="1"/>
</dbReference>
<keyword evidence="3" id="KW-0418">Kinase</keyword>
<proteinExistence type="predicted"/>
<dbReference type="InterPro" id="IPR027417">
    <property type="entry name" value="P-loop_NTPase"/>
</dbReference>
<evidence type="ECO:0000256" key="1">
    <source>
        <dbReference type="ARBA" id="ARBA00022679"/>
    </source>
</evidence>
<evidence type="ECO:0000259" key="5">
    <source>
        <dbReference type="PROSITE" id="PS50011"/>
    </source>
</evidence>
<dbReference type="PATRIC" id="fig|394096.3.peg.3322"/>
<evidence type="ECO:0000313" key="6">
    <source>
        <dbReference type="EMBL" id="KFE68044.1"/>
    </source>
</evidence>
<dbReference type="InterPro" id="IPR000719">
    <property type="entry name" value="Prot_kinase_dom"/>
</dbReference>
<dbReference type="InterPro" id="IPR011990">
    <property type="entry name" value="TPR-like_helical_dom_sf"/>
</dbReference>
<accession>A0A085WK31</accession>
<dbReference type="PROSITE" id="PS00108">
    <property type="entry name" value="PROTEIN_KINASE_ST"/>
    <property type="match status" value="1"/>
</dbReference>
<dbReference type="PANTHER" id="PTHR43289">
    <property type="entry name" value="MITOGEN-ACTIVATED PROTEIN KINASE KINASE KINASE 20-RELATED"/>
    <property type="match status" value="1"/>
</dbReference>
<evidence type="ECO:0000313" key="7">
    <source>
        <dbReference type="Proteomes" id="UP000028725"/>
    </source>
</evidence>
<dbReference type="Gene3D" id="1.10.510.10">
    <property type="entry name" value="Transferase(Phosphotransferase) domain 1"/>
    <property type="match status" value="1"/>
</dbReference>
<dbReference type="Gene3D" id="1.25.40.10">
    <property type="entry name" value="Tetratricopeptide repeat domain"/>
    <property type="match status" value="2"/>
</dbReference>
<dbReference type="PROSITE" id="PS50011">
    <property type="entry name" value="PROTEIN_KINASE_DOM"/>
    <property type="match status" value="1"/>
</dbReference>
<gene>
    <name evidence="6" type="ORF">DB31_7281</name>
</gene>
<keyword evidence="1" id="KW-0808">Transferase</keyword>
<evidence type="ECO:0000256" key="2">
    <source>
        <dbReference type="ARBA" id="ARBA00022741"/>
    </source>
</evidence>
<keyword evidence="4" id="KW-0067">ATP-binding</keyword>
<reference evidence="6 7" key="1">
    <citation type="submission" date="2014-04" db="EMBL/GenBank/DDBJ databases">
        <title>Genome assembly of Hyalangium minutum DSM 14724.</title>
        <authorList>
            <person name="Sharma G."/>
            <person name="Subramanian S."/>
        </authorList>
    </citation>
    <scope>NUCLEOTIDE SEQUENCE [LARGE SCALE GENOMIC DNA]</scope>
    <source>
        <strain evidence="6 7">DSM 14724</strain>
    </source>
</reference>
<comment type="caution">
    <text evidence="6">The sequence shown here is derived from an EMBL/GenBank/DDBJ whole genome shotgun (WGS) entry which is preliminary data.</text>
</comment>
<protein>
    <recommendedName>
        <fullName evidence="5">Protein kinase domain-containing protein</fullName>
    </recommendedName>
</protein>
<dbReference type="AlphaFoldDB" id="A0A085WK31"/>
<sequence>MKGVPRTLEPGTPVGAYVIEDVLSSGGFGVVYRARGPEQRQVAIKVSKHSARNITAQQLVWQQNEIEALARLRHPALVEVLGYGFLEDGRLYLVMELVHGVVLGNYLQERGSLEVLEALQLTRRIAEALAYCHDSKVLHLDLKPANIIITDPVEPKVKVLDFGLARLSGGFRTHEGGPMAGTLAYMAPECFFGTGEFSEKADLFSLGTLLYEMLACILPFPTNASYAALGSLKRAGKMTPLEQVAPLVPPPVAALVRSLLAPDVAHRFGGASQLASRLKGLYFELLHGNTSDWAPPPLPPEMVSSDNAPFVGRAREVALLREAVDSVGDRQGRALMVVGEAGIGKSRLISEVLLSPEVSARVLVTYGRCRQLGELVPCSPLREALGQLVEVLLGIRSEPGHRVRHLAGQALAGEAQELRRLVPELSRLLPEGAERDTEGVLVQGLGPERVGKALMHLLTAVGTARPMVLVLEDVHSADEGTLAVLSRISAAPPPGVLLLATTRPPPRLAQTGELEMLTLDALSSLENGQLLAQLAGGASPAVVKALVQAVPFLASGNPLVAAQIIRDLQLGNYLSREADGRVRLSDRLSGEYRPPDSVSTVVGRALERLDERVLKVLRVAALFDRRFRLSDLEALGLFSPLEVHTAITEAEEARLLVVAGDRCTFAHDTLRERLAADGRLENVQDIHRRIGERLQQRKAPPGTQGYHWEKAGQPVRAASAYLEAGLEADRLLDPIGANQHLRKAFTVASAQPPSAERDEVLVRSLYWLVRIGCLLGSAVEMLRYLEQGQALLQDPTMEQQAALNSSWAGAYYAQGNFPKALEYSELCLEAAMEPNLRSYLHAPLSIMGRALSGWGRFGPSISMLTEVAQQSAEAGEYVEQTHAEGMLALGLAYGGEFKRAREYAASAARIALRLGNPVRMAASTFCYAAIAEAEFRWDEGVQRSAELLAFTEAHHITGLYLCMGTAYAGRHQFHVGQLDRARHLLVHALGLARQQGTTHGLCLSYAYLGDVEFVAGRHIEAKAAYEKGLELASAGATDEQAGPLSLIGLAHLQALAGGPIEEVWAKGDEALMRLRAVENLSNSIPSLQRYAEALEELGDVAGAARIYEERQVLVKRLGLTECDFWPRPSPKVERLPPREYWRKASSRLSSSGLRAVKPEDFNAETVVRAAAPGGGDDGKKG</sequence>
<dbReference type="Pfam" id="PF00069">
    <property type="entry name" value="Pkinase"/>
    <property type="match status" value="1"/>
</dbReference>
<dbReference type="GO" id="GO:0005524">
    <property type="term" value="F:ATP binding"/>
    <property type="evidence" value="ECO:0007669"/>
    <property type="project" value="UniProtKB-KW"/>
</dbReference>
<evidence type="ECO:0000256" key="3">
    <source>
        <dbReference type="ARBA" id="ARBA00022777"/>
    </source>
</evidence>
<dbReference type="SUPFAM" id="SSF52540">
    <property type="entry name" value="P-loop containing nucleoside triphosphate hydrolases"/>
    <property type="match status" value="1"/>
</dbReference>
<evidence type="ECO:0000256" key="4">
    <source>
        <dbReference type="ARBA" id="ARBA00022840"/>
    </source>
</evidence>